<evidence type="ECO:0008006" key="3">
    <source>
        <dbReference type="Google" id="ProtNLM"/>
    </source>
</evidence>
<reference evidence="1 2" key="1">
    <citation type="submission" date="2015-09" db="EMBL/GenBank/DDBJ databases">
        <title>Atta colombica WGS genome.</title>
        <authorList>
            <person name="Nygaard S."/>
            <person name="Hu H."/>
            <person name="Boomsma J."/>
            <person name="Zhang G."/>
        </authorList>
    </citation>
    <scope>NUCLEOTIDE SEQUENCE [LARGE SCALE GENOMIC DNA]</scope>
    <source>
        <strain evidence="1">Treedump-2</strain>
        <tissue evidence="1">Whole body</tissue>
    </source>
</reference>
<gene>
    <name evidence="1" type="ORF">ALC53_04388</name>
</gene>
<name>A0A195BKF2_9HYME</name>
<dbReference type="AlphaFoldDB" id="A0A195BKF2"/>
<organism evidence="1 2">
    <name type="scientific">Atta colombica</name>
    <dbReference type="NCBI Taxonomy" id="520822"/>
    <lineage>
        <taxon>Eukaryota</taxon>
        <taxon>Metazoa</taxon>
        <taxon>Ecdysozoa</taxon>
        <taxon>Arthropoda</taxon>
        <taxon>Hexapoda</taxon>
        <taxon>Insecta</taxon>
        <taxon>Pterygota</taxon>
        <taxon>Neoptera</taxon>
        <taxon>Endopterygota</taxon>
        <taxon>Hymenoptera</taxon>
        <taxon>Apocrita</taxon>
        <taxon>Aculeata</taxon>
        <taxon>Formicoidea</taxon>
        <taxon>Formicidae</taxon>
        <taxon>Myrmicinae</taxon>
        <taxon>Atta</taxon>
    </lineage>
</organism>
<dbReference type="InterPro" id="IPR036397">
    <property type="entry name" value="RNaseH_sf"/>
</dbReference>
<dbReference type="Gene3D" id="3.30.420.10">
    <property type="entry name" value="Ribonuclease H-like superfamily/Ribonuclease H"/>
    <property type="match status" value="1"/>
</dbReference>
<dbReference type="EMBL" id="KQ976449">
    <property type="protein sequence ID" value="KYM85803.1"/>
    <property type="molecule type" value="Genomic_DNA"/>
</dbReference>
<accession>A0A195BKF2</accession>
<proteinExistence type="predicted"/>
<dbReference type="GO" id="GO:0003676">
    <property type="term" value="F:nucleic acid binding"/>
    <property type="evidence" value="ECO:0007669"/>
    <property type="project" value="InterPro"/>
</dbReference>
<sequence length="212" mass="25095">MLVEVYDVTVPIDRPNIHGSKIMLCIWEKNGQNEQRHDKVILLHDNARPHVASYSPDIAPSDYWFRRMQHDLASHRFTSFAEIENYFPKLNRLQRRVIFLRWNLYFPVVNLSDGDYELGLTDFETYHSISKSVNSLNNNFDEDYPDVAREKTLRKEDEQYPLIIHANNNTMKSEIKCAYRVNFIKPHNIGSLLGFSSNRVLEPQRTRIRRID</sequence>
<protein>
    <recommendedName>
        <fullName evidence="3">Histone-lysine N-methyltransferase SETMAR</fullName>
    </recommendedName>
</protein>
<evidence type="ECO:0000313" key="1">
    <source>
        <dbReference type="EMBL" id="KYM85803.1"/>
    </source>
</evidence>
<dbReference type="Proteomes" id="UP000078540">
    <property type="component" value="Unassembled WGS sequence"/>
</dbReference>
<evidence type="ECO:0000313" key="2">
    <source>
        <dbReference type="Proteomes" id="UP000078540"/>
    </source>
</evidence>
<keyword evidence="2" id="KW-1185">Reference proteome</keyword>